<keyword evidence="12" id="KW-1185">Reference proteome</keyword>
<evidence type="ECO:0000313" key="11">
    <source>
        <dbReference type="EMBL" id="KAK2160107.1"/>
    </source>
</evidence>
<feature type="domain" description="NADP-dependent oxidoreductase" evidence="10">
    <location>
        <begin position="1"/>
        <end position="189"/>
    </location>
</feature>
<dbReference type="AlphaFoldDB" id="A0AAD9JVL7"/>
<reference evidence="11" key="1">
    <citation type="journal article" date="2023" name="Mol. Biol. Evol.">
        <title>Third-Generation Sequencing Reveals the Adaptive Role of the Epigenome in Three Deep-Sea Polychaetes.</title>
        <authorList>
            <person name="Perez M."/>
            <person name="Aroh O."/>
            <person name="Sun Y."/>
            <person name="Lan Y."/>
            <person name="Juniper S.K."/>
            <person name="Young C.R."/>
            <person name="Angers B."/>
            <person name="Qian P.Y."/>
        </authorList>
    </citation>
    <scope>NUCLEOTIDE SEQUENCE</scope>
    <source>
        <strain evidence="11">P08H-3</strain>
    </source>
</reference>
<dbReference type="PANTHER" id="PTHR43150:SF2">
    <property type="entry name" value="HYPERKINETIC, ISOFORM M"/>
    <property type="match status" value="1"/>
</dbReference>
<dbReference type="InterPro" id="IPR005399">
    <property type="entry name" value="K_chnl_volt-dep_bsu_KCNAB-rel"/>
</dbReference>
<dbReference type="EMBL" id="JAODUP010000140">
    <property type="protein sequence ID" value="KAK2160107.1"/>
    <property type="molecule type" value="Genomic_DNA"/>
</dbReference>
<dbReference type="PRINTS" id="PR01578">
    <property type="entry name" value="KCNAB1CHANEL"/>
</dbReference>
<sequence>MEEIVRAFTHVINQGQAMYWATSRWSTMEIMEAYSVARQFNLIPPIAEQPEYHLFQREKVELQMPELYHKIGTGCMTWSPLACGILTGKYEDGVPIYSRAALKGYYWLKDRILSEEGRKQQAKLRELSTIAEKLGCSLAQLSIAWCLKNETVHCVLLGASTVDQLYENMQSLQFVTKLTPHILSEIDKILGNKPVRAREPVTR</sequence>
<keyword evidence="7" id="KW-0630">Potassium</keyword>
<evidence type="ECO:0000259" key="10">
    <source>
        <dbReference type="Pfam" id="PF00248"/>
    </source>
</evidence>
<gene>
    <name evidence="11" type="ORF">LSH36_140g04005</name>
</gene>
<keyword evidence="9" id="KW-0406">Ion transport</keyword>
<evidence type="ECO:0000256" key="7">
    <source>
        <dbReference type="ARBA" id="ARBA00022958"/>
    </source>
</evidence>
<comment type="subcellular location">
    <subcellularLocation>
        <location evidence="1">Cytoplasm</location>
    </subcellularLocation>
</comment>
<keyword evidence="4" id="KW-0963">Cytoplasm</keyword>
<dbReference type="GO" id="GO:1901379">
    <property type="term" value="P:regulation of potassium ion transmembrane transport"/>
    <property type="evidence" value="ECO:0007669"/>
    <property type="project" value="TreeGrafter"/>
</dbReference>
<dbReference type="InterPro" id="IPR005400">
    <property type="entry name" value="K_chnl_volt-dep_bsu_KCNAB1"/>
</dbReference>
<proteinExistence type="inferred from homology"/>
<organism evidence="11 12">
    <name type="scientific">Paralvinella palmiformis</name>
    <dbReference type="NCBI Taxonomy" id="53620"/>
    <lineage>
        <taxon>Eukaryota</taxon>
        <taxon>Metazoa</taxon>
        <taxon>Spiralia</taxon>
        <taxon>Lophotrochozoa</taxon>
        <taxon>Annelida</taxon>
        <taxon>Polychaeta</taxon>
        <taxon>Sedentaria</taxon>
        <taxon>Canalipalpata</taxon>
        <taxon>Terebellida</taxon>
        <taxon>Terebelliformia</taxon>
        <taxon>Alvinellidae</taxon>
        <taxon>Paralvinella</taxon>
    </lineage>
</organism>
<dbReference type="GO" id="GO:0016491">
    <property type="term" value="F:oxidoreductase activity"/>
    <property type="evidence" value="ECO:0007669"/>
    <property type="project" value="UniProtKB-KW"/>
</dbReference>
<dbReference type="GO" id="GO:0015459">
    <property type="term" value="F:potassium channel regulator activity"/>
    <property type="evidence" value="ECO:0007669"/>
    <property type="project" value="TreeGrafter"/>
</dbReference>
<dbReference type="InterPro" id="IPR036812">
    <property type="entry name" value="NAD(P)_OxRdtase_dom_sf"/>
</dbReference>
<dbReference type="PANTHER" id="PTHR43150">
    <property type="entry name" value="HYPERKINETIC, ISOFORM M"/>
    <property type="match status" value="1"/>
</dbReference>
<evidence type="ECO:0000313" key="12">
    <source>
        <dbReference type="Proteomes" id="UP001208570"/>
    </source>
</evidence>
<dbReference type="GO" id="GO:0044325">
    <property type="term" value="F:transmembrane transporter binding"/>
    <property type="evidence" value="ECO:0007669"/>
    <property type="project" value="TreeGrafter"/>
</dbReference>
<dbReference type="Pfam" id="PF00248">
    <property type="entry name" value="Aldo_ket_red"/>
    <property type="match status" value="1"/>
</dbReference>
<dbReference type="GO" id="GO:0055085">
    <property type="term" value="P:transmembrane transport"/>
    <property type="evidence" value="ECO:0007669"/>
    <property type="project" value="InterPro"/>
</dbReference>
<evidence type="ECO:0000256" key="9">
    <source>
        <dbReference type="ARBA" id="ARBA00023065"/>
    </source>
</evidence>
<evidence type="ECO:0000256" key="8">
    <source>
        <dbReference type="ARBA" id="ARBA00023002"/>
    </source>
</evidence>
<keyword evidence="8" id="KW-0560">Oxidoreductase</keyword>
<dbReference type="SUPFAM" id="SSF51430">
    <property type="entry name" value="NAD(P)-linked oxidoreductase"/>
    <property type="match status" value="1"/>
</dbReference>
<comment type="caution">
    <text evidence="11">The sequence shown here is derived from an EMBL/GenBank/DDBJ whole genome shotgun (WGS) entry which is preliminary data.</text>
</comment>
<keyword evidence="5" id="KW-0633">Potassium transport</keyword>
<protein>
    <recommendedName>
        <fullName evidence="10">NADP-dependent oxidoreductase domain-containing protein</fullName>
    </recommendedName>
</protein>
<evidence type="ECO:0000256" key="1">
    <source>
        <dbReference type="ARBA" id="ARBA00004496"/>
    </source>
</evidence>
<dbReference type="Gene3D" id="3.20.20.100">
    <property type="entry name" value="NADP-dependent oxidoreductase domain"/>
    <property type="match status" value="1"/>
</dbReference>
<accession>A0AAD9JVL7</accession>
<evidence type="ECO:0000256" key="2">
    <source>
        <dbReference type="ARBA" id="ARBA00006515"/>
    </source>
</evidence>
<evidence type="ECO:0000256" key="5">
    <source>
        <dbReference type="ARBA" id="ARBA00022538"/>
    </source>
</evidence>
<keyword evidence="3" id="KW-0813">Transport</keyword>
<keyword evidence="6" id="KW-0521">NADP</keyword>
<evidence type="ECO:0000256" key="4">
    <source>
        <dbReference type="ARBA" id="ARBA00022490"/>
    </source>
</evidence>
<dbReference type="GO" id="GO:0005737">
    <property type="term" value="C:cytoplasm"/>
    <property type="evidence" value="ECO:0007669"/>
    <property type="project" value="UniProtKB-SubCell"/>
</dbReference>
<evidence type="ECO:0000256" key="6">
    <source>
        <dbReference type="ARBA" id="ARBA00022857"/>
    </source>
</evidence>
<dbReference type="PRINTS" id="PR01577">
    <property type="entry name" value="KCNABCHANNEL"/>
</dbReference>
<name>A0AAD9JVL7_9ANNE</name>
<dbReference type="InterPro" id="IPR023210">
    <property type="entry name" value="NADP_OxRdtase_dom"/>
</dbReference>
<dbReference type="GO" id="GO:0008076">
    <property type="term" value="C:voltage-gated potassium channel complex"/>
    <property type="evidence" value="ECO:0007669"/>
    <property type="project" value="TreeGrafter"/>
</dbReference>
<evidence type="ECO:0000256" key="3">
    <source>
        <dbReference type="ARBA" id="ARBA00022448"/>
    </source>
</evidence>
<comment type="similarity">
    <text evidence="2">Belongs to the shaker potassium channel beta subunit family.</text>
</comment>
<dbReference type="Proteomes" id="UP001208570">
    <property type="component" value="Unassembled WGS sequence"/>
</dbReference>
<dbReference type="GO" id="GO:0006813">
    <property type="term" value="P:potassium ion transport"/>
    <property type="evidence" value="ECO:0007669"/>
    <property type="project" value="UniProtKB-KW"/>
</dbReference>